<reference evidence="3 4" key="1">
    <citation type="submission" date="2019-06" db="EMBL/GenBank/DDBJ databases">
        <title>Draft genome sequence of the filamentous fungus Phialemoniopsis curvata isolated from diesel fuel.</title>
        <authorList>
            <person name="Varaljay V.A."/>
            <person name="Lyon W.J."/>
            <person name="Crouch A.L."/>
            <person name="Drake C.E."/>
            <person name="Hollomon J.M."/>
            <person name="Nadeau L.J."/>
            <person name="Nunn H.S."/>
            <person name="Stevenson B.S."/>
            <person name="Bojanowski C.L."/>
            <person name="Crookes-Goodson W.J."/>
        </authorList>
    </citation>
    <scope>NUCLEOTIDE SEQUENCE [LARGE SCALE GENOMIC DNA]</scope>
    <source>
        <strain evidence="3 4">D216</strain>
    </source>
</reference>
<name>A0A507AFF4_9PEZI</name>
<evidence type="ECO:0008006" key="5">
    <source>
        <dbReference type="Google" id="ProtNLM"/>
    </source>
</evidence>
<dbReference type="GeneID" id="41978201"/>
<dbReference type="PANTHER" id="PTHR33604">
    <property type="entry name" value="OSJNBA0004B13.7 PROTEIN"/>
    <property type="match status" value="1"/>
</dbReference>
<feature type="region of interest" description="Disordered" evidence="1">
    <location>
        <begin position="76"/>
        <end position="112"/>
    </location>
</feature>
<evidence type="ECO:0000256" key="2">
    <source>
        <dbReference type="SAM" id="Phobius"/>
    </source>
</evidence>
<evidence type="ECO:0000313" key="3">
    <source>
        <dbReference type="EMBL" id="TPX07332.1"/>
    </source>
</evidence>
<dbReference type="RefSeq" id="XP_030989043.1">
    <property type="nucleotide sequence ID" value="XM_031133407.1"/>
</dbReference>
<comment type="caution">
    <text evidence="3">The sequence shown here is derived from an EMBL/GenBank/DDBJ whole genome shotgun (WGS) entry which is preliminary data.</text>
</comment>
<keyword evidence="4" id="KW-1185">Reference proteome</keyword>
<evidence type="ECO:0000313" key="4">
    <source>
        <dbReference type="Proteomes" id="UP000319257"/>
    </source>
</evidence>
<feature type="region of interest" description="Disordered" evidence="1">
    <location>
        <begin position="664"/>
        <end position="702"/>
    </location>
</feature>
<feature type="compositionally biased region" description="Low complexity" evidence="1">
    <location>
        <begin position="665"/>
        <end position="677"/>
    </location>
</feature>
<accession>A0A507AFF4</accession>
<dbReference type="STRING" id="1093900.A0A507AFF4"/>
<feature type="compositionally biased region" description="Basic and acidic residues" evidence="1">
    <location>
        <begin position="10"/>
        <end position="20"/>
    </location>
</feature>
<keyword evidence="2" id="KW-0812">Transmembrane</keyword>
<dbReference type="InParanoid" id="A0A507AFF4"/>
<dbReference type="PANTHER" id="PTHR33604:SF3">
    <property type="entry name" value="OSJNBA0004B13.7 PROTEIN"/>
    <property type="match status" value="1"/>
</dbReference>
<keyword evidence="2" id="KW-0472">Membrane</keyword>
<sequence length="702" mass="77846">MQSFFLTDEELGKKDDDHQASKHILRPKGWAPARVPPRKSVKRLFIALIIGLAVYLFIKNIPTDLGVRDHRRPSYYHPSDHSDLKTDFPAKPAPPPRGRTPKTPTAASSKDHSYNGPLRFLNLASSLHGITGTRGGYLNNKNVLFAAASLKSAATLLPLACSMGAERLNYVHFALMSRSDISITELGKVNGVDESCQIIFHDARPDASTISTDDRLESSSARALYHIQMYMHPQAVIVDGSDTEEPFFKKGMRKQAEISKMTLIEVPRNAAKELTWMTRLESASLAAWNQVSIDILIHAPPDASGSLIRLLRSLSSVDFSAGSIPHLTIELPREIDPPTEKFLESFQWPPKRVQNPSNARLLSLRHRIPRHGVSEDESSARFLESFWPVDPQHSHVLVLSPQVEVSPNFLNYLKYTVLHYRYSNTALVEQWDQRLFGISLDLPSTNIDASTAFAPPSPLVDTKGSKPKVDEVVNFLWQAPNSNAMLFLGQRWVEMHSFVSHLLNKEQALEQPPPLLAAKVVSKKYPAWLEHVLRLCRARGYWTLYPGKTTASKIATIHTELYTPPEEYDKELEGDHEDVSEADLVPGSLLEHLPNKGSLAPFSELPLIGWAGNKVTLGELDSTALKYTADFKQQVGGCDDAASKLQAPHKFADDLFCIKGKRDNAAATKGKKGSTAADSDTSKSEKESRKQTPAEQGSASGH</sequence>
<keyword evidence="2" id="KW-1133">Transmembrane helix</keyword>
<feature type="transmembrane region" description="Helical" evidence="2">
    <location>
        <begin position="44"/>
        <end position="62"/>
    </location>
</feature>
<evidence type="ECO:0000256" key="1">
    <source>
        <dbReference type="SAM" id="MobiDB-lite"/>
    </source>
</evidence>
<proteinExistence type="predicted"/>
<dbReference type="EMBL" id="SKBQ01000090">
    <property type="protein sequence ID" value="TPX07332.1"/>
    <property type="molecule type" value="Genomic_DNA"/>
</dbReference>
<protein>
    <recommendedName>
        <fullName evidence="5">Glycosyltransferase 2</fullName>
    </recommendedName>
</protein>
<dbReference type="AlphaFoldDB" id="A0A507AFF4"/>
<feature type="region of interest" description="Disordered" evidence="1">
    <location>
        <begin position="1"/>
        <end position="23"/>
    </location>
</feature>
<feature type="compositionally biased region" description="Basic and acidic residues" evidence="1">
    <location>
        <begin position="78"/>
        <end position="88"/>
    </location>
</feature>
<dbReference type="OrthoDB" id="5397682at2759"/>
<dbReference type="Proteomes" id="UP000319257">
    <property type="component" value="Unassembled WGS sequence"/>
</dbReference>
<feature type="compositionally biased region" description="Basic and acidic residues" evidence="1">
    <location>
        <begin position="680"/>
        <end position="692"/>
    </location>
</feature>
<feature type="compositionally biased region" description="Polar residues" evidence="1">
    <location>
        <begin position="693"/>
        <end position="702"/>
    </location>
</feature>
<organism evidence="3 4">
    <name type="scientific">Thyridium curvatum</name>
    <dbReference type="NCBI Taxonomy" id="1093900"/>
    <lineage>
        <taxon>Eukaryota</taxon>
        <taxon>Fungi</taxon>
        <taxon>Dikarya</taxon>
        <taxon>Ascomycota</taxon>
        <taxon>Pezizomycotina</taxon>
        <taxon>Sordariomycetes</taxon>
        <taxon>Sordariomycetidae</taxon>
        <taxon>Thyridiales</taxon>
        <taxon>Thyridiaceae</taxon>
        <taxon>Thyridium</taxon>
    </lineage>
</organism>
<gene>
    <name evidence="3" type="ORF">E0L32_010754</name>
</gene>